<dbReference type="EMBL" id="JAQQLI010000067">
    <property type="protein sequence ID" value="MDC7789313.1"/>
    <property type="molecule type" value="Genomic_DNA"/>
</dbReference>
<dbReference type="InterPro" id="IPR036709">
    <property type="entry name" value="Autotransporte_beta_dom_sf"/>
</dbReference>
<evidence type="ECO:0000313" key="2">
    <source>
        <dbReference type="EMBL" id="MDC7789313.1"/>
    </source>
</evidence>
<proteinExistence type="predicted"/>
<reference evidence="2" key="1">
    <citation type="journal article" date="2023" name="Microbiol Resour">
        <title>Genome Sequences of Rhodoplanes serenus and Two Thermotolerant Strains, Rhodoplanes tepidamans and 'Rhodoplanes cryptolactis,' Further Refine the Genus.</title>
        <authorList>
            <person name="Rayyan A.A."/>
            <person name="Kyndt J.A."/>
        </authorList>
    </citation>
    <scope>NUCLEOTIDE SEQUENCE</scope>
    <source>
        <strain evidence="2">DSM 9987</strain>
    </source>
</reference>
<protein>
    <submittedName>
        <fullName evidence="2">Porin family protein</fullName>
    </submittedName>
</protein>
<evidence type="ECO:0000313" key="3">
    <source>
        <dbReference type="Proteomes" id="UP001165652"/>
    </source>
</evidence>
<accession>A0ABT5JHY2</accession>
<dbReference type="Gene3D" id="2.40.160.20">
    <property type="match status" value="1"/>
</dbReference>
<organism evidence="2 3">
    <name type="scientific">Rhodoplanes tepidamans</name>
    <name type="common">Rhodoplanes cryptolactis</name>
    <dbReference type="NCBI Taxonomy" id="200616"/>
    <lineage>
        <taxon>Bacteria</taxon>
        <taxon>Pseudomonadati</taxon>
        <taxon>Pseudomonadota</taxon>
        <taxon>Alphaproteobacteria</taxon>
        <taxon>Hyphomicrobiales</taxon>
        <taxon>Nitrobacteraceae</taxon>
        <taxon>Rhodoplanes</taxon>
    </lineage>
</organism>
<comment type="caution">
    <text evidence="2">The sequence shown here is derived from an EMBL/GenBank/DDBJ whole genome shotgun (WGS) entry which is preliminary data.</text>
</comment>
<evidence type="ECO:0000256" key="1">
    <source>
        <dbReference type="SAM" id="SignalP"/>
    </source>
</evidence>
<dbReference type="SUPFAM" id="SSF103515">
    <property type="entry name" value="Autotransporter"/>
    <property type="match status" value="1"/>
</dbReference>
<dbReference type="InterPro" id="IPR051692">
    <property type="entry name" value="OMP-like"/>
</dbReference>
<sequence length="262" mass="27945">MKKMLLATTAVVAFGFGSAAAADLRPAYKAPPPPPPAPVANWSGCYVGAGGGYGMWNQDHEEYFPGGVPISYSTTSGGRGWFGTVGAGCDYQFAPSWVLGVFGDYDFASLKGDHSITLGGLSYTGEEKLKWAWAVGGRLGYVVVPQLLAYVSGGYTQAHFDGYSLGLNVVGVGGPFLSVDSNTRSGWFIGSGYEYQLGWIPGLTWKTEYRFSDFGSESDAIYAFGGGAPVAYTDSDKYVQTIRTELVYRFNFGGAAPVMARY</sequence>
<gene>
    <name evidence="2" type="ORF">PQJ73_26835</name>
</gene>
<feature type="signal peptide" evidence="1">
    <location>
        <begin position="1"/>
        <end position="21"/>
    </location>
</feature>
<name>A0ABT5JHY2_RHOTP</name>
<dbReference type="RefSeq" id="WP_272780140.1">
    <property type="nucleotide sequence ID" value="NZ_JAQQLI010000067.1"/>
</dbReference>
<dbReference type="PANTHER" id="PTHR34001">
    <property type="entry name" value="BLL7405 PROTEIN"/>
    <property type="match status" value="1"/>
</dbReference>
<reference evidence="2" key="2">
    <citation type="submission" date="2023-02" db="EMBL/GenBank/DDBJ databases">
        <authorList>
            <person name="Rayyan A."/>
            <person name="Meyer T."/>
            <person name="Kyndt J.A."/>
        </authorList>
    </citation>
    <scope>NUCLEOTIDE SEQUENCE</scope>
    <source>
        <strain evidence="2">DSM 9987</strain>
    </source>
</reference>
<keyword evidence="1" id="KW-0732">Signal</keyword>
<keyword evidence="3" id="KW-1185">Reference proteome</keyword>
<dbReference type="PANTHER" id="PTHR34001:SF3">
    <property type="entry name" value="BLL7405 PROTEIN"/>
    <property type="match status" value="1"/>
</dbReference>
<dbReference type="Proteomes" id="UP001165652">
    <property type="component" value="Unassembled WGS sequence"/>
</dbReference>
<feature type="chain" id="PRO_5046664695" evidence="1">
    <location>
        <begin position="22"/>
        <end position="262"/>
    </location>
</feature>